<dbReference type="InterPro" id="IPR007416">
    <property type="entry name" value="YggL_50S_bp"/>
</dbReference>
<dbReference type="RefSeq" id="WP_269126711.1">
    <property type="nucleotide sequence ID" value="NZ_JAPUBN010000019.1"/>
</dbReference>
<dbReference type="PANTHER" id="PTHR38778:SF1">
    <property type="entry name" value="CYTOPLASMIC PROTEIN"/>
    <property type="match status" value="1"/>
</dbReference>
<name>A0ABT4JWX9_9GAMM</name>
<accession>A0ABT4JWX9</accession>
<reference evidence="1" key="1">
    <citation type="submission" date="2022-12" db="EMBL/GenBank/DDBJ databases">
        <title>Marinomonas 15G1-11 sp. nov, isolated from marine algae.</title>
        <authorList>
            <person name="Butt M."/>
            <person name="Choi D.G."/>
            <person name="Kim J.M."/>
            <person name="Lee J.K."/>
            <person name="Baek J.H."/>
            <person name="Jeon C.O."/>
        </authorList>
    </citation>
    <scope>NUCLEOTIDE SEQUENCE</scope>
    <source>
        <strain evidence="1">15G1-11</strain>
    </source>
</reference>
<dbReference type="PANTHER" id="PTHR38778">
    <property type="entry name" value="CYTOPLASMIC PROTEIN-RELATED"/>
    <property type="match status" value="1"/>
</dbReference>
<evidence type="ECO:0000313" key="2">
    <source>
        <dbReference type="Proteomes" id="UP001149719"/>
    </source>
</evidence>
<keyword evidence="2" id="KW-1185">Reference proteome</keyword>
<dbReference type="EMBL" id="JAPUBN010000019">
    <property type="protein sequence ID" value="MCZ2722788.1"/>
    <property type="molecule type" value="Genomic_DNA"/>
</dbReference>
<proteinExistence type="predicted"/>
<dbReference type="Proteomes" id="UP001149719">
    <property type="component" value="Unassembled WGS sequence"/>
</dbReference>
<protein>
    <submittedName>
        <fullName evidence="1">50S ribosome-binding protein YggL</fullName>
    </submittedName>
</protein>
<dbReference type="Pfam" id="PF04320">
    <property type="entry name" value="YggL_50S_bp"/>
    <property type="match status" value="1"/>
</dbReference>
<comment type="caution">
    <text evidence="1">The sequence shown here is derived from an EMBL/GenBank/DDBJ whole genome shotgun (WGS) entry which is preliminary data.</text>
</comment>
<gene>
    <name evidence="1" type="ORF">O1D97_14505</name>
</gene>
<evidence type="ECO:0000313" key="1">
    <source>
        <dbReference type="EMBL" id="MCZ2722788.1"/>
    </source>
</evidence>
<sequence>MQEKRNRRLRKKLYLGEFAIKGFEYSCDLDINSETDFDAFFERFLDVLEERKLCMGSGGDLTSLTGFICSELRYGSATEEDLIAMEAWLNAEAVVSNVVMGKLVDANYDE</sequence>
<organism evidence="1 2">
    <name type="scientific">Marinomonas phaeophyticola</name>
    <dbReference type="NCBI Taxonomy" id="3004091"/>
    <lineage>
        <taxon>Bacteria</taxon>
        <taxon>Pseudomonadati</taxon>
        <taxon>Pseudomonadota</taxon>
        <taxon>Gammaproteobacteria</taxon>
        <taxon>Oceanospirillales</taxon>
        <taxon>Oceanospirillaceae</taxon>
        <taxon>Marinomonas</taxon>
    </lineage>
</organism>